<reference evidence="2" key="1">
    <citation type="submission" date="2019-08" db="EMBL/GenBank/DDBJ databases">
        <authorList>
            <person name="Kucharzyk K."/>
            <person name="Murdoch R.W."/>
            <person name="Higgins S."/>
            <person name="Loffler F."/>
        </authorList>
    </citation>
    <scope>NUCLEOTIDE SEQUENCE</scope>
</reference>
<protein>
    <recommendedName>
        <fullName evidence="1">Alpha-N-acetylglucosaminidase C-terminal domain-containing protein</fullName>
    </recommendedName>
</protein>
<dbReference type="Pfam" id="PF12972">
    <property type="entry name" value="NAGLU_C"/>
    <property type="match status" value="1"/>
</dbReference>
<organism evidence="2">
    <name type="scientific">bioreactor metagenome</name>
    <dbReference type="NCBI Taxonomy" id="1076179"/>
    <lineage>
        <taxon>unclassified sequences</taxon>
        <taxon>metagenomes</taxon>
        <taxon>ecological metagenomes</taxon>
    </lineage>
</organism>
<name>A0A644YTX0_9ZZZZ</name>
<dbReference type="InterPro" id="IPR007781">
    <property type="entry name" value="NAGLU"/>
</dbReference>
<dbReference type="PANTHER" id="PTHR12872">
    <property type="entry name" value="ALPHA-N-ACETYLGLUCOSAMINIDASE"/>
    <property type="match status" value="1"/>
</dbReference>
<dbReference type="AlphaFoldDB" id="A0A644YTX0"/>
<evidence type="ECO:0000313" key="2">
    <source>
        <dbReference type="EMBL" id="MPM29484.1"/>
    </source>
</evidence>
<gene>
    <name evidence="2" type="ORF">SDC9_76024</name>
</gene>
<feature type="domain" description="Alpha-N-acetylglucosaminidase C-terminal" evidence="1">
    <location>
        <begin position="1"/>
        <end position="172"/>
    </location>
</feature>
<dbReference type="EMBL" id="VSSQ01005522">
    <property type="protein sequence ID" value="MPM29484.1"/>
    <property type="molecule type" value="Genomic_DNA"/>
</dbReference>
<sequence length="178" mass="20921">MDVVRQSLADRGRIVYNRAVADFKSFDKKAFKKHSEEFLHLLLLQDKLLGTRSEFRVGTWIEKARNLGNNDEEKNLYEWNARVQITTWGNRYSANEGGLRDYAHKEWNGILKDFYYKRWEDYWKTLCDVLDGKPLVELDYYSMEEPWTKATNPYTSVPENDCVTVAKEVFAKAFGGNN</sequence>
<comment type="caution">
    <text evidence="2">The sequence shown here is derived from an EMBL/GenBank/DDBJ whole genome shotgun (WGS) entry which is preliminary data.</text>
</comment>
<dbReference type="PANTHER" id="PTHR12872:SF1">
    <property type="entry name" value="ALPHA-N-ACETYLGLUCOSAMINIDASE"/>
    <property type="match status" value="1"/>
</dbReference>
<proteinExistence type="predicted"/>
<dbReference type="InterPro" id="IPR024732">
    <property type="entry name" value="NAGLU_C"/>
</dbReference>
<evidence type="ECO:0000259" key="1">
    <source>
        <dbReference type="Pfam" id="PF12972"/>
    </source>
</evidence>
<dbReference type="Gene3D" id="1.20.120.670">
    <property type="entry name" value="N-acetyl-b-d-glucoasminidase"/>
    <property type="match status" value="1"/>
</dbReference>
<accession>A0A644YTX0</accession>